<dbReference type="AlphaFoldDB" id="A0A319BR00"/>
<protein>
    <recommendedName>
        <fullName evidence="1">C2H2-type domain-containing protein</fullName>
    </recommendedName>
</protein>
<sequence length="668" mass="77499">MEGFRRRFESALRLRRDYDMPTHISTTIRDYIANDLKETVPLCEDEMPKDSVSPNDLMIILTHLWCRDFKEYRGKYPDRSRVQLSASLLLYCFTSARTGEVHESTARRELSRKKTSLSTSHGGDDGDLEARVLAACYKHFILTIEWVDGIKMLVLTYSRVYVKGYWKKKRWQLPIHGFYEIYKTEAPLFFNLLTFFLPMACADRVFMDYTSVGEIMDAAENMQGDNDEKIIAKLELRPEMENIPIFRPYDEQAVEDSTGRSRGADSFGKELAELGHRAGYTENITGRACRRWALMEADKSHSETARMKFAGHVNKGTFGRSYAHPLSEVDGPATYLGIPGRHEHIQNRRSMGIHRHPQLWQSLPAKAEFEFQERPDIIELDRQMQCLTDELSKLQDPISKKEVQLGQHRIYNEKQRLYIQELRTLQRTQRRTLVIQPTATYEQTLFNYTRKVMPERDLLAQLLPRNDSLRSPTGRAALEALEAICAGRSASTYGAGMQSVNGECLCGRLLTAHHPHRRWSHLYDCHEKYFRKQSPADFAQCCVACCRWFTEPEEWTSHCEHHLTKPDDLLRCDLLVFRHALAKAAYCPFCLGDSSLKPHERMKQFLDRSKWDSHINSHLSSDVLSNQYHCRHPACSENLESLTELKWHLEDVHCILPLRGKKRKADSE</sequence>
<dbReference type="EMBL" id="KZ821614">
    <property type="protein sequence ID" value="PYH75155.1"/>
    <property type="molecule type" value="Genomic_DNA"/>
</dbReference>
<dbReference type="PROSITE" id="PS00028">
    <property type="entry name" value="ZINC_FINGER_C2H2_1"/>
    <property type="match status" value="1"/>
</dbReference>
<reference evidence="2" key="1">
    <citation type="submission" date="2016-12" db="EMBL/GenBank/DDBJ databases">
        <title>The genomes of Aspergillus section Nigri reveals drivers in fungal speciation.</title>
        <authorList>
            <consortium name="DOE Joint Genome Institute"/>
            <person name="Vesth T.C."/>
            <person name="Nybo J."/>
            <person name="Theobald S."/>
            <person name="Brandl J."/>
            <person name="Frisvad J.C."/>
            <person name="Nielsen K.F."/>
            <person name="Lyhne E.K."/>
            <person name="Kogle M.E."/>
            <person name="Kuo A."/>
            <person name="Riley R."/>
            <person name="Clum A."/>
            <person name="Nolan M."/>
            <person name="Lipzen A."/>
            <person name="Salamov A."/>
            <person name="Henrissat B."/>
            <person name="Wiebenga A."/>
            <person name="De Vries R.P."/>
            <person name="Grigoriev I.V."/>
            <person name="Mortensen U.H."/>
            <person name="Andersen M.R."/>
            <person name="Baker S.E."/>
        </authorList>
    </citation>
    <scope>NUCLEOTIDE SEQUENCE [LARGE SCALE GENOMIC DNA]</scope>
    <source>
        <strain evidence="2">CBS 113365</strain>
    </source>
</reference>
<dbReference type="GeneID" id="37207126"/>
<feature type="domain" description="C2H2-type" evidence="1">
    <location>
        <begin position="630"/>
        <end position="653"/>
    </location>
</feature>
<dbReference type="PANTHER" id="PTHR37535">
    <property type="entry name" value="FLUG DOMAIN PROTEIN"/>
    <property type="match status" value="1"/>
</dbReference>
<dbReference type="RefSeq" id="XP_025568949.1">
    <property type="nucleotide sequence ID" value="XM_025702534.1"/>
</dbReference>
<gene>
    <name evidence="2" type="ORF">BO88DRAFT_328030</name>
</gene>
<proteinExistence type="predicted"/>
<evidence type="ECO:0000259" key="1">
    <source>
        <dbReference type="PROSITE" id="PS00028"/>
    </source>
</evidence>
<dbReference type="PANTHER" id="PTHR37535:SF3">
    <property type="entry name" value="FLUG DOMAIN-CONTAINING PROTEIN"/>
    <property type="match status" value="1"/>
</dbReference>
<dbReference type="InterPro" id="IPR021842">
    <property type="entry name" value="DUF3435"/>
</dbReference>
<dbReference type="InterPro" id="IPR013087">
    <property type="entry name" value="Znf_C2H2_type"/>
</dbReference>
<dbReference type="Pfam" id="PF11917">
    <property type="entry name" value="DUF3435"/>
    <property type="match status" value="1"/>
</dbReference>
<name>A0A319BR00_ASPVC</name>
<dbReference type="Proteomes" id="UP000248405">
    <property type="component" value="Unassembled WGS sequence"/>
</dbReference>
<evidence type="ECO:0000313" key="2">
    <source>
        <dbReference type="EMBL" id="PYH75155.1"/>
    </source>
</evidence>
<evidence type="ECO:0000313" key="3">
    <source>
        <dbReference type="Proteomes" id="UP000248405"/>
    </source>
</evidence>
<organism evidence="2 3">
    <name type="scientific">Aspergillus vadensis (strain CBS 113365 / IMI 142717 / IBT 24658)</name>
    <dbReference type="NCBI Taxonomy" id="1448311"/>
    <lineage>
        <taxon>Eukaryota</taxon>
        <taxon>Fungi</taxon>
        <taxon>Dikarya</taxon>
        <taxon>Ascomycota</taxon>
        <taxon>Pezizomycotina</taxon>
        <taxon>Eurotiomycetes</taxon>
        <taxon>Eurotiomycetidae</taxon>
        <taxon>Eurotiales</taxon>
        <taxon>Aspergillaceae</taxon>
        <taxon>Aspergillus</taxon>
        <taxon>Aspergillus subgen. Circumdati</taxon>
    </lineage>
</organism>
<accession>A0A319BR00</accession>
<dbReference type="OrthoDB" id="4357582at2759"/>
<keyword evidence="3" id="KW-1185">Reference proteome</keyword>